<dbReference type="InterPro" id="IPR011880">
    <property type="entry name" value="PA_CoA_ligase"/>
</dbReference>
<dbReference type="CDD" id="cd05913">
    <property type="entry name" value="PaaK"/>
    <property type="match status" value="1"/>
</dbReference>
<dbReference type="SUPFAM" id="SSF56801">
    <property type="entry name" value="Acetyl-CoA synthetase-like"/>
    <property type="match status" value="1"/>
</dbReference>
<evidence type="ECO:0000256" key="2">
    <source>
        <dbReference type="ARBA" id="ARBA00011245"/>
    </source>
</evidence>
<evidence type="ECO:0000256" key="6">
    <source>
        <dbReference type="ARBA" id="ARBA00022741"/>
    </source>
</evidence>
<dbReference type="InterPro" id="IPR045851">
    <property type="entry name" value="AMP-bd_C_sf"/>
</dbReference>
<reference evidence="9 10" key="1">
    <citation type="submission" date="2023-07" db="EMBL/GenBank/DDBJ databases">
        <title>Closed genome sequence of Methanosarcinaceae archaeon Am2.</title>
        <authorList>
            <person name="Poehlein A."/>
            <person name="Protasov E."/>
            <person name="Platt K."/>
            <person name="Reeh H."/>
            <person name="Daniel R."/>
            <person name="Brune A."/>
        </authorList>
    </citation>
    <scope>NUCLEOTIDE SEQUENCE [LARGE SCALE GENOMIC DNA]</scope>
    <source>
        <strain evidence="9 10">Am2</strain>
    </source>
</reference>
<keyword evidence="10" id="KW-1185">Reference proteome</keyword>
<proteinExistence type="predicted"/>
<comment type="pathway">
    <text evidence="1">Aromatic compound metabolism.</text>
</comment>
<gene>
    <name evidence="9" type="ORF">MsAm2_11510</name>
</gene>
<feature type="domain" description="AMP-dependent synthetase/ligase" evidence="7">
    <location>
        <begin position="63"/>
        <end position="286"/>
    </location>
</feature>
<evidence type="ECO:0000256" key="1">
    <source>
        <dbReference type="ARBA" id="ARBA00005211"/>
    </source>
</evidence>
<evidence type="ECO:0000259" key="8">
    <source>
        <dbReference type="Pfam" id="PF14535"/>
    </source>
</evidence>
<name>A0AA96V7N5_9EURY</name>
<evidence type="ECO:0000256" key="3">
    <source>
        <dbReference type="ARBA" id="ARBA00022450"/>
    </source>
</evidence>
<accession>A0AA96V7N5</accession>
<keyword evidence="5 9" id="KW-0436">Ligase</keyword>
<dbReference type="GeneID" id="89228577"/>
<keyword evidence="6" id="KW-0547">Nucleotide-binding</keyword>
<sequence length="432" mass="48458">MTYWNPEIETMDLACLRQMQSERLVKLVHYVYENSPFYRKLFDDNKVKPSDIQSVDDLGKLPFTYKKDLRDTYPTGMFCVQNKDLVRIHASSGTTGKPTVVGYTKNDIDNWAESLARGFTSVGLGEDDIVQIGYGYGLFTGGLGTHYGSEKIGATTIPISSGNTERQLSLMEDLNVTAVLCTPSYFSYLIEVAEKTGKSMIHNKNLRIGIFGAEPWSESLRHRIEEKAGIKAYDVFGTSELSGPLFTECQAQHGMHIWADMFIMEILDPETLEPVLPGGTGELVVTTLLKEALPLIRYRVGDLASMETGVCSCGRTHPRLMRLKGRSDDMTIVRGINVFPGQVESVLVKIPEVSPHFMIIIDRNGELDDMKVQVELNDMASDKVEDYNRLRNRISHDLRSVLNLSADVELVNPGFIPRSEGKAKRVIDNRKY</sequence>
<dbReference type="AlphaFoldDB" id="A0AA96V7N5"/>
<dbReference type="Pfam" id="PF14535">
    <property type="entry name" value="AMP-binding_C_2"/>
    <property type="match status" value="1"/>
</dbReference>
<dbReference type="FunFam" id="3.40.50.12780:FF:000016">
    <property type="entry name" value="Phenylacetate-coenzyme A ligase"/>
    <property type="match status" value="1"/>
</dbReference>
<dbReference type="EC" id="6.2.1.30" evidence="9"/>
<dbReference type="InterPro" id="IPR051414">
    <property type="entry name" value="Adenylate-forming_Reductase"/>
</dbReference>
<protein>
    <submittedName>
        <fullName evidence="9">Phenylacetate-coenzyme A ligase</fullName>
        <ecNumber evidence="9">6.2.1.30</ecNumber>
    </submittedName>
</protein>
<evidence type="ECO:0000313" key="10">
    <source>
        <dbReference type="Proteomes" id="UP001304970"/>
    </source>
</evidence>
<dbReference type="PIRSF" id="PIRSF006444">
    <property type="entry name" value="PaaK"/>
    <property type="match status" value="1"/>
</dbReference>
<dbReference type="Pfam" id="PF00501">
    <property type="entry name" value="AMP-binding"/>
    <property type="match status" value="1"/>
</dbReference>
<feature type="domain" description="AMP-dependent ligase C-terminal" evidence="8">
    <location>
        <begin position="335"/>
        <end position="430"/>
    </location>
</feature>
<dbReference type="InterPro" id="IPR028154">
    <property type="entry name" value="AMP-dep_Lig_C"/>
</dbReference>
<dbReference type="Proteomes" id="UP001304970">
    <property type="component" value="Chromosome"/>
</dbReference>
<dbReference type="EMBL" id="CP131061">
    <property type="protein sequence ID" value="WNY27356.1"/>
    <property type="molecule type" value="Genomic_DNA"/>
</dbReference>
<dbReference type="Gene3D" id="3.30.300.30">
    <property type="match status" value="1"/>
</dbReference>
<dbReference type="InterPro" id="IPR042099">
    <property type="entry name" value="ANL_N_sf"/>
</dbReference>
<dbReference type="PANTHER" id="PTHR43439:SF2">
    <property type="entry name" value="ENZYME, PUTATIVE (JCVI)-RELATED"/>
    <property type="match status" value="1"/>
</dbReference>
<evidence type="ECO:0000256" key="4">
    <source>
        <dbReference type="ARBA" id="ARBA00022553"/>
    </source>
</evidence>
<dbReference type="GO" id="GO:0000166">
    <property type="term" value="F:nucleotide binding"/>
    <property type="evidence" value="ECO:0007669"/>
    <property type="project" value="UniProtKB-KW"/>
</dbReference>
<dbReference type="InterPro" id="IPR000873">
    <property type="entry name" value="AMP-dep_synth/lig_dom"/>
</dbReference>
<keyword evidence="4" id="KW-0597">Phosphoprotein</keyword>
<organism evidence="9 10">
    <name type="scientific">Methanolapillus ohkumae</name>
    <dbReference type="NCBI Taxonomy" id="3028298"/>
    <lineage>
        <taxon>Archaea</taxon>
        <taxon>Methanobacteriati</taxon>
        <taxon>Methanobacteriota</taxon>
        <taxon>Stenosarchaea group</taxon>
        <taxon>Methanomicrobia</taxon>
        <taxon>Methanosarcinales</taxon>
        <taxon>Methanosarcinaceae</taxon>
        <taxon>Methanolapillus</taxon>
    </lineage>
</organism>
<comment type="subunit">
    <text evidence="2">Monomer.</text>
</comment>
<evidence type="ECO:0000256" key="5">
    <source>
        <dbReference type="ARBA" id="ARBA00022598"/>
    </source>
</evidence>
<keyword evidence="3" id="KW-0596">Phosphopantetheine</keyword>
<dbReference type="RefSeq" id="WP_338097334.1">
    <property type="nucleotide sequence ID" value="NZ_CP131061.1"/>
</dbReference>
<dbReference type="Gene3D" id="3.40.50.12780">
    <property type="entry name" value="N-terminal domain of ligase-like"/>
    <property type="match status" value="1"/>
</dbReference>
<dbReference type="GO" id="GO:0010124">
    <property type="term" value="P:phenylacetate catabolic process"/>
    <property type="evidence" value="ECO:0007669"/>
    <property type="project" value="InterPro"/>
</dbReference>
<dbReference type="PANTHER" id="PTHR43439">
    <property type="entry name" value="PHENYLACETATE-COENZYME A LIGASE"/>
    <property type="match status" value="1"/>
</dbReference>
<evidence type="ECO:0000259" key="7">
    <source>
        <dbReference type="Pfam" id="PF00501"/>
    </source>
</evidence>
<evidence type="ECO:0000313" key="9">
    <source>
        <dbReference type="EMBL" id="WNY27356.1"/>
    </source>
</evidence>
<dbReference type="GO" id="GO:0047475">
    <property type="term" value="F:phenylacetate-CoA ligase activity"/>
    <property type="evidence" value="ECO:0007669"/>
    <property type="project" value="UniProtKB-EC"/>
</dbReference>